<dbReference type="KEGG" id="prf:PeribacterA2_0056"/>
<reference evidence="2 3" key="2">
    <citation type="journal article" date="2016" name="PeerJ">
        <title>Analysis of five complete genome sequences for members of the class Peribacteria in the recently recognized Peregrinibacteria bacterial phylum.</title>
        <authorList>
            <person name="Anantharaman K."/>
            <person name="Brown C.T."/>
            <person name="Burstein D."/>
            <person name="Castelle C.J."/>
            <person name="Probst A.J."/>
            <person name="Thomas B.C."/>
            <person name="Williams K.H."/>
            <person name="Banfield J.F."/>
        </authorList>
    </citation>
    <scope>NUCLEOTIDE SEQUENCE [LARGE SCALE GENOMIC DNA]</scope>
    <source>
        <strain evidence="2">RIFOXYD1_FULL_PER-ii_59_16</strain>
    </source>
</reference>
<feature type="transmembrane region" description="Helical" evidence="1">
    <location>
        <begin position="262"/>
        <end position="284"/>
    </location>
</feature>
<keyword evidence="1" id="KW-0472">Membrane</keyword>
<feature type="transmembrane region" description="Helical" evidence="1">
    <location>
        <begin position="7"/>
        <end position="26"/>
    </location>
</feature>
<dbReference type="EMBL" id="CP013065">
    <property type="protein sequence ID" value="ALM12760.1"/>
    <property type="molecule type" value="Genomic_DNA"/>
</dbReference>
<protein>
    <recommendedName>
        <fullName evidence="4">DUF2029 domain-containing protein</fullName>
    </recommendedName>
</protein>
<feature type="transmembrane region" description="Helical" evidence="1">
    <location>
        <begin position="296"/>
        <end position="318"/>
    </location>
</feature>
<feature type="transmembrane region" description="Helical" evidence="1">
    <location>
        <begin position="367"/>
        <end position="389"/>
    </location>
</feature>
<accession>A0A0S1SQH3</accession>
<evidence type="ECO:0000313" key="2">
    <source>
        <dbReference type="EMBL" id="ALM12760.1"/>
    </source>
</evidence>
<dbReference type="Proteomes" id="UP000069135">
    <property type="component" value="Chromosome"/>
</dbReference>
<feature type="transmembrane region" description="Helical" evidence="1">
    <location>
        <begin position="183"/>
        <end position="202"/>
    </location>
</feature>
<gene>
    <name evidence="2" type="ORF">PeribacterD1_0056</name>
</gene>
<sequence>MKKIVPATVALYIALAMLGMWFLPSIRSTQDIGVYRGIGEMASKQIAGEQVELRSEYPPLMTTIFWGMLNSPWHDSFASAWLLFLFLALAGAGLYLWFIAREEAAIFLLATVLSIFLLGQAVFFARNDMLVMIPLYLSWRAHIRKLPASGAFFLIIAGALKFIPFLLLPLSFLSVARLQRKQWLSGALLAAFLCLALPLAILSPQGTIENVHHVFTYHGSRTFQAESVWSSTDMLIRRAFLGEKAKIGMDHMAYHNHDLPVWAAHAALLIMIIGIVLLTARAWLRSQKKGWNNREEYLLLLLWILLTSSILSPQYFVWLLPLLVAWGVDTCIHDELRLRQGLIMLSTVIIGFSTQLIMKEAMSAQSLLLVSLLNLRAAVMVCLFLLLFYSTRQRVSKH</sequence>
<organism evidence="2 3">
    <name type="scientific">Candidatus Peribacter riflensis</name>
    <dbReference type="NCBI Taxonomy" id="1735162"/>
    <lineage>
        <taxon>Bacteria</taxon>
        <taxon>Candidatus Peregrinibacteriota</taxon>
        <taxon>Candidatus Peribacteria</taxon>
        <taxon>Candidatus Peribacterales</taxon>
        <taxon>Candidatus Peribacteraceae</taxon>
        <taxon>Candidatus Peribacter</taxon>
    </lineage>
</organism>
<feature type="transmembrane region" description="Helical" evidence="1">
    <location>
        <begin position="146"/>
        <end position="171"/>
    </location>
</feature>
<feature type="transmembrane region" description="Helical" evidence="1">
    <location>
        <begin position="78"/>
        <end position="98"/>
    </location>
</feature>
<keyword evidence="1" id="KW-0812">Transmembrane</keyword>
<name>A0A0S1SUS1_9BACT</name>
<feature type="transmembrane region" description="Helical" evidence="1">
    <location>
        <begin position="105"/>
        <end position="126"/>
    </location>
</feature>
<evidence type="ECO:0008006" key="4">
    <source>
        <dbReference type="Google" id="ProtNLM"/>
    </source>
</evidence>
<accession>A0A0S1SGW6</accession>
<evidence type="ECO:0000256" key="1">
    <source>
        <dbReference type="SAM" id="Phobius"/>
    </source>
</evidence>
<proteinExistence type="predicted"/>
<dbReference type="AlphaFoldDB" id="A0A0S1SUS1"/>
<reference evidence="3" key="1">
    <citation type="submission" date="2015-10" db="EMBL/GenBank/DDBJ databases">
        <title>Analysis of five complete genome sequences for members of the class Peribacteria in the recently recognized Peregrinibacteria bacterial phylum.</title>
        <authorList>
            <person name="Anantharaman K."/>
            <person name="Brown C.T."/>
            <person name="Burstein D."/>
            <person name="Castelle C.J."/>
            <person name="Probst A.J."/>
            <person name="Thomas B.C."/>
            <person name="Williams K.H."/>
            <person name="Banfield J.F."/>
        </authorList>
    </citation>
    <scope>NUCLEOTIDE SEQUENCE [LARGE SCALE GENOMIC DNA]</scope>
</reference>
<dbReference type="STRING" id="1735162.PeribacterB2_0056"/>
<accession>A0A0S1SKX9</accession>
<accession>A0A0S1SJF4</accession>
<keyword evidence="1" id="KW-1133">Transmembrane helix</keyword>
<evidence type="ECO:0000313" key="3">
    <source>
        <dbReference type="Proteomes" id="UP000069135"/>
    </source>
</evidence>
<accession>A0A0S1SUS1</accession>